<feature type="region of interest" description="Disordered" evidence="20">
    <location>
        <begin position="13"/>
        <end position="69"/>
    </location>
</feature>
<dbReference type="PROSITE" id="PS51292">
    <property type="entry name" value="ZF_RING_CH"/>
    <property type="match status" value="1"/>
</dbReference>
<keyword evidence="24" id="KW-1185">Reference proteome</keyword>
<keyword evidence="17" id="KW-0458">Lysosome</keyword>
<dbReference type="InterPro" id="IPR001841">
    <property type="entry name" value="Znf_RING"/>
</dbReference>
<dbReference type="Proteomes" id="UP000245341">
    <property type="component" value="Unplaced"/>
</dbReference>
<evidence type="ECO:0000256" key="12">
    <source>
        <dbReference type="ARBA" id="ARBA00022786"/>
    </source>
</evidence>
<dbReference type="GO" id="GO:0005765">
    <property type="term" value="C:lysosomal membrane"/>
    <property type="evidence" value="ECO:0007669"/>
    <property type="project" value="UniProtKB-SubCell"/>
</dbReference>
<evidence type="ECO:0000256" key="5">
    <source>
        <dbReference type="ARBA" id="ARBA00004906"/>
    </source>
</evidence>
<evidence type="ECO:0000256" key="8">
    <source>
        <dbReference type="ARBA" id="ARBA00022692"/>
    </source>
</evidence>
<evidence type="ECO:0000256" key="16">
    <source>
        <dbReference type="ARBA" id="ARBA00023136"/>
    </source>
</evidence>
<feature type="compositionally biased region" description="Low complexity" evidence="20">
    <location>
        <begin position="43"/>
        <end position="58"/>
    </location>
</feature>
<dbReference type="PANTHER" id="PTHR45981">
    <property type="entry name" value="LD02310P"/>
    <property type="match status" value="1"/>
</dbReference>
<sequence length="343" mass="38296">MLGWCEAIARNPHRIPNNTRTPEISGDLADASQTSTLNDKSPGRSASRSSNISKASSPTTGTAPRSQSRLSVCPSTQDICRICHCEGDEESPLITPCRCTGTLRFVHQSCLHQWIKSSDTRCCELCKYDFIMETKLKPLRKTYEGRMIGGEEIDLENLVKKSGSIKLSSRSGTENGSSLLAQIFRYILGSGHYFRKDWWGKSGVFFRSSIHESIASWTSEERLIKITKPTDNNLVVTFSLFYFKGVLEWPFWTKLVVVAIGFTGGLVFMYVQCKVYVQLWRRLKAYNRVIFVQNCPDTAKKQEKNFSCNVNTDIKDAVVVPVSQTGTNSLPAADGGPPEVIPV</sequence>
<organism evidence="24 25">
    <name type="scientific">Leptonychotes weddellii</name>
    <name type="common">Weddell seal</name>
    <name type="synonym">Otaria weddellii</name>
    <dbReference type="NCBI Taxonomy" id="9713"/>
    <lineage>
        <taxon>Eukaryota</taxon>
        <taxon>Metazoa</taxon>
        <taxon>Chordata</taxon>
        <taxon>Craniata</taxon>
        <taxon>Vertebrata</taxon>
        <taxon>Euteleostomi</taxon>
        <taxon>Mammalia</taxon>
        <taxon>Eutheria</taxon>
        <taxon>Laurasiatheria</taxon>
        <taxon>Carnivora</taxon>
        <taxon>Caniformia</taxon>
        <taxon>Pinnipedia</taxon>
        <taxon>Phocidae</taxon>
        <taxon>Monachinae</taxon>
        <taxon>Lobodontini</taxon>
        <taxon>Leptonychotes</taxon>
    </lineage>
</organism>
<dbReference type="GO" id="GO:0016567">
    <property type="term" value="P:protein ubiquitination"/>
    <property type="evidence" value="ECO:0007669"/>
    <property type="project" value="UniProtKB-ARBA"/>
</dbReference>
<evidence type="ECO:0000256" key="9">
    <source>
        <dbReference type="ARBA" id="ARBA00022723"/>
    </source>
</evidence>
<feature type="transmembrane region" description="Helical" evidence="21">
    <location>
        <begin position="249"/>
        <end position="271"/>
    </location>
</feature>
<keyword evidence="16 21" id="KW-0472">Membrane</keyword>
<dbReference type="PROSITE" id="PS50089">
    <property type="entry name" value="ZF_RING_2"/>
    <property type="match status" value="1"/>
</dbReference>
<dbReference type="AlphaFoldDB" id="A0A7F8QKD2"/>
<evidence type="ECO:0000256" key="2">
    <source>
        <dbReference type="ARBA" id="ARBA00004155"/>
    </source>
</evidence>
<dbReference type="KEGG" id="lww:102727042"/>
<dbReference type="EC" id="2.3.2.27" evidence="6"/>
<gene>
    <name evidence="25" type="primary">MARCHF1</name>
</gene>
<evidence type="ECO:0000256" key="21">
    <source>
        <dbReference type="SAM" id="Phobius"/>
    </source>
</evidence>
<evidence type="ECO:0000256" key="10">
    <source>
        <dbReference type="ARBA" id="ARBA00022753"/>
    </source>
</evidence>
<dbReference type="SUPFAM" id="SSF57850">
    <property type="entry name" value="RING/U-box"/>
    <property type="match status" value="1"/>
</dbReference>
<keyword evidence="15 21" id="KW-1133">Transmembrane helix</keyword>
<dbReference type="Pfam" id="PF12906">
    <property type="entry name" value="RINGv"/>
    <property type="match status" value="1"/>
</dbReference>
<keyword evidence="14" id="KW-0391">Immunity</keyword>
<feature type="domain" description="RING-type" evidence="22">
    <location>
        <begin position="80"/>
        <end position="127"/>
    </location>
</feature>
<dbReference type="OrthoDB" id="264354at2759"/>
<reference evidence="25" key="1">
    <citation type="submission" date="2025-08" db="UniProtKB">
        <authorList>
            <consortium name="RefSeq"/>
        </authorList>
    </citation>
    <scope>IDENTIFICATION</scope>
    <source>
        <tissue evidence="25">Liver</tissue>
    </source>
</reference>
<evidence type="ECO:0000256" key="7">
    <source>
        <dbReference type="ARBA" id="ARBA00022679"/>
    </source>
</evidence>
<evidence type="ECO:0000256" key="14">
    <source>
        <dbReference type="ARBA" id="ARBA00022859"/>
    </source>
</evidence>
<keyword evidence="18" id="KW-0968">Cytoplasmic vesicle</keyword>
<keyword evidence="7" id="KW-0808">Transferase</keyword>
<comment type="pathway">
    <text evidence="5">Protein modification; protein ubiquitination.</text>
</comment>
<keyword evidence="12" id="KW-0833">Ubl conjugation pathway</keyword>
<evidence type="ECO:0000256" key="6">
    <source>
        <dbReference type="ARBA" id="ARBA00012483"/>
    </source>
</evidence>
<keyword evidence="9" id="KW-0479">Metal-binding</keyword>
<evidence type="ECO:0000256" key="1">
    <source>
        <dbReference type="ARBA" id="ARBA00000900"/>
    </source>
</evidence>
<name>A0A7F8QKD2_LEPWE</name>
<evidence type="ECO:0000256" key="19">
    <source>
        <dbReference type="PROSITE-ProRule" id="PRU00175"/>
    </source>
</evidence>
<evidence type="ECO:0000259" key="22">
    <source>
        <dbReference type="PROSITE" id="PS50089"/>
    </source>
</evidence>
<evidence type="ECO:0000313" key="25">
    <source>
        <dbReference type="RefSeq" id="XP_030881679.1"/>
    </source>
</evidence>
<dbReference type="GO" id="GO:0061630">
    <property type="term" value="F:ubiquitin protein ligase activity"/>
    <property type="evidence" value="ECO:0007669"/>
    <property type="project" value="UniProtKB-EC"/>
</dbReference>
<keyword evidence="8 21" id="KW-0812">Transmembrane</keyword>
<evidence type="ECO:0000256" key="18">
    <source>
        <dbReference type="ARBA" id="ARBA00023329"/>
    </source>
</evidence>
<evidence type="ECO:0000256" key="15">
    <source>
        <dbReference type="ARBA" id="ARBA00022989"/>
    </source>
</evidence>
<evidence type="ECO:0000256" key="17">
    <source>
        <dbReference type="ARBA" id="ARBA00023228"/>
    </source>
</evidence>
<keyword evidence="13" id="KW-0862">Zinc</keyword>
<dbReference type="InterPro" id="IPR013083">
    <property type="entry name" value="Znf_RING/FYVE/PHD"/>
</dbReference>
<feature type="domain" description="RING-CH-type" evidence="23">
    <location>
        <begin position="72"/>
        <end position="133"/>
    </location>
</feature>
<evidence type="ECO:0000256" key="20">
    <source>
        <dbReference type="SAM" id="MobiDB-lite"/>
    </source>
</evidence>
<dbReference type="FunFam" id="3.30.40.10:FF:000043">
    <property type="entry name" value="Putative e3 ubiquitin-protein ligase march8"/>
    <property type="match status" value="1"/>
</dbReference>
<dbReference type="RefSeq" id="XP_030881679.1">
    <property type="nucleotide sequence ID" value="XM_031025819.1"/>
</dbReference>
<feature type="compositionally biased region" description="Polar residues" evidence="20">
    <location>
        <begin position="59"/>
        <end position="69"/>
    </location>
</feature>
<evidence type="ECO:0000256" key="13">
    <source>
        <dbReference type="ARBA" id="ARBA00022833"/>
    </source>
</evidence>
<comment type="subcellular location">
    <subcellularLocation>
        <location evidence="3">Cytoplasmic vesicle membrane</location>
        <topology evidence="3">Multi-pass membrane protein</topology>
    </subcellularLocation>
    <subcellularLocation>
        <location evidence="4">Early endosome membrane</location>
        <topology evidence="4">Multi-pass membrane protein</topology>
    </subcellularLocation>
    <subcellularLocation>
        <location evidence="2">Lysosome membrane</location>
        <topology evidence="2">Multi-pass membrane protein</topology>
    </subcellularLocation>
</comment>
<keyword evidence="11 19" id="KW-0863">Zinc-finger</keyword>
<evidence type="ECO:0000313" key="24">
    <source>
        <dbReference type="Proteomes" id="UP000245341"/>
    </source>
</evidence>
<dbReference type="GO" id="GO:0031901">
    <property type="term" value="C:early endosome membrane"/>
    <property type="evidence" value="ECO:0007669"/>
    <property type="project" value="UniProtKB-SubCell"/>
</dbReference>
<evidence type="ECO:0000256" key="4">
    <source>
        <dbReference type="ARBA" id="ARBA00004520"/>
    </source>
</evidence>
<dbReference type="CDD" id="cd16806">
    <property type="entry name" value="RING_CH-C4HC3_MARCH1"/>
    <property type="match status" value="1"/>
</dbReference>
<dbReference type="GO" id="GO:0008270">
    <property type="term" value="F:zinc ion binding"/>
    <property type="evidence" value="ECO:0007669"/>
    <property type="project" value="UniProtKB-KW"/>
</dbReference>
<keyword evidence="10" id="KW-0967">Endosome</keyword>
<evidence type="ECO:0000256" key="3">
    <source>
        <dbReference type="ARBA" id="ARBA00004439"/>
    </source>
</evidence>
<evidence type="ECO:0000256" key="11">
    <source>
        <dbReference type="ARBA" id="ARBA00022771"/>
    </source>
</evidence>
<dbReference type="GO" id="GO:0002376">
    <property type="term" value="P:immune system process"/>
    <property type="evidence" value="ECO:0007669"/>
    <property type="project" value="UniProtKB-KW"/>
</dbReference>
<dbReference type="SMART" id="SM00744">
    <property type="entry name" value="RINGv"/>
    <property type="match status" value="1"/>
</dbReference>
<protein>
    <recommendedName>
        <fullName evidence="6">RING-type E3 ubiquitin transferase</fullName>
        <ecNumber evidence="6">2.3.2.27</ecNumber>
    </recommendedName>
</protein>
<dbReference type="Gene3D" id="3.30.40.10">
    <property type="entry name" value="Zinc/RING finger domain, C3HC4 (zinc finger)"/>
    <property type="match status" value="1"/>
</dbReference>
<proteinExistence type="predicted"/>
<dbReference type="CTD" id="55016"/>
<dbReference type="InterPro" id="IPR011016">
    <property type="entry name" value="Znf_RING-CH"/>
</dbReference>
<dbReference type="GeneID" id="102727042"/>
<evidence type="ECO:0000259" key="23">
    <source>
        <dbReference type="PROSITE" id="PS51292"/>
    </source>
</evidence>
<comment type="catalytic activity">
    <reaction evidence="1">
        <text>S-ubiquitinyl-[E2 ubiquitin-conjugating enzyme]-L-cysteine + [acceptor protein]-L-lysine = [E2 ubiquitin-conjugating enzyme]-L-cysteine + N(6)-ubiquitinyl-[acceptor protein]-L-lysine.</text>
        <dbReference type="EC" id="2.3.2.27"/>
    </reaction>
</comment>
<accession>A0A7F8QKD2</accession>